<proteinExistence type="predicted"/>
<keyword evidence="5" id="KW-1185">Reference proteome</keyword>
<evidence type="ECO:0000313" key="5">
    <source>
        <dbReference type="Proteomes" id="UP000011682"/>
    </source>
</evidence>
<keyword evidence="1" id="KW-1133">Transmembrane helix</keyword>
<evidence type="ECO:0000256" key="2">
    <source>
        <dbReference type="SAM" id="SignalP"/>
    </source>
</evidence>
<evidence type="ECO:0000313" key="4">
    <source>
        <dbReference type="EMBL" id="EPX58637.1"/>
    </source>
</evidence>
<gene>
    <name evidence="4" type="ORF">D187_003835</name>
</gene>
<feature type="domain" description="Fibronectin type-III" evidence="3">
    <location>
        <begin position="156"/>
        <end position="247"/>
    </location>
</feature>
<dbReference type="NCBIfam" id="NF045522">
    <property type="entry name" value="MXAN_2561_fam"/>
    <property type="match status" value="1"/>
</dbReference>
<dbReference type="OrthoDB" id="5514607at2"/>
<organism evidence="4 5">
    <name type="scientific">Cystobacter fuscus (strain ATCC 25194 / DSM 2262 / NBRC 100088 / M29)</name>
    <dbReference type="NCBI Taxonomy" id="1242864"/>
    <lineage>
        <taxon>Bacteria</taxon>
        <taxon>Pseudomonadati</taxon>
        <taxon>Myxococcota</taxon>
        <taxon>Myxococcia</taxon>
        <taxon>Myxococcales</taxon>
        <taxon>Cystobacterineae</taxon>
        <taxon>Archangiaceae</taxon>
        <taxon>Cystobacter</taxon>
    </lineage>
</organism>
<evidence type="ECO:0000259" key="3">
    <source>
        <dbReference type="PROSITE" id="PS50853"/>
    </source>
</evidence>
<feature type="chain" id="PRO_5004554158" evidence="2">
    <location>
        <begin position="19"/>
        <end position="295"/>
    </location>
</feature>
<evidence type="ECO:0000256" key="1">
    <source>
        <dbReference type="SAM" id="Phobius"/>
    </source>
</evidence>
<feature type="transmembrane region" description="Helical" evidence="1">
    <location>
        <begin position="266"/>
        <end position="285"/>
    </location>
</feature>
<protein>
    <submittedName>
        <fullName evidence="4">Fibronectin type III domain protein</fullName>
    </submittedName>
</protein>
<keyword evidence="1" id="KW-0472">Membrane</keyword>
<keyword evidence="2" id="KW-0732">Signal</keyword>
<keyword evidence="1" id="KW-0812">Transmembrane</keyword>
<comment type="caution">
    <text evidence="4">The sequence shown here is derived from an EMBL/GenBank/DDBJ whole genome shotgun (WGS) entry which is preliminary data.</text>
</comment>
<accession>S9P8S3</accession>
<dbReference type="InterPro" id="IPR003961">
    <property type="entry name" value="FN3_dom"/>
</dbReference>
<dbReference type="Proteomes" id="UP000011682">
    <property type="component" value="Unassembled WGS sequence"/>
</dbReference>
<reference evidence="4" key="1">
    <citation type="submission" date="2013-05" db="EMBL/GenBank/DDBJ databases">
        <title>Genome assembly of Cystobacter fuscus DSM 2262.</title>
        <authorList>
            <person name="Sharma G."/>
            <person name="Khatri I."/>
            <person name="Kaur C."/>
            <person name="Mayilraj S."/>
            <person name="Subramanian S."/>
        </authorList>
    </citation>
    <scope>NUCLEOTIDE SEQUENCE [LARGE SCALE GENOMIC DNA]</scope>
    <source>
        <strain evidence="4">DSM 2262</strain>
    </source>
</reference>
<name>S9P8S3_CYSF2</name>
<dbReference type="EMBL" id="ANAH02000023">
    <property type="protein sequence ID" value="EPX58637.1"/>
    <property type="molecule type" value="Genomic_DNA"/>
</dbReference>
<sequence length="295" mass="30840">MRTFLLTTALLLSTAASAQVKFTFGTANRETLRFGKADCPNPVTVTWTRTIQPCDRLTLWISTTGACQAAVDTSKGDVPLDEVSLATFQGSNTGTFNLALSRLPFGASDAGPGGCGGTTEERTFTLCGATKQGDYLGSCNTAVSATAARVIYDGMPPATPSVSASSGFDQAASITVNAPSDAINGRVRVYRDNVEVRAVDWSVGKGAILVDGLENDVTYEVDAYVTDEAGNQSEPSARVQVTPTKTYGFMEHYAGANGQEMGGCGAVGGGVAGGAVLAVLGFWLFSRRNRSWLEQ</sequence>
<dbReference type="RefSeq" id="WP_002624599.1">
    <property type="nucleotide sequence ID" value="NZ_ANAH02000023.1"/>
</dbReference>
<feature type="signal peptide" evidence="2">
    <location>
        <begin position="1"/>
        <end position="18"/>
    </location>
</feature>
<dbReference type="Gene3D" id="2.60.40.10">
    <property type="entry name" value="Immunoglobulins"/>
    <property type="match status" value="1"/>
</dbReference>
<dbReference type="InterPro" id="IPR013783">
    <property type="entry name" value="Ig-like_fold"/>
</dbReference>
<dbReference type="AlphaFoldDB" id="S9P8S3"/>
<dbReference type="PROSITE" id="PS50853">
    <property type="entry name" value="FN3"/>
    <property type="match status" value="1"/>
</dbReference>